<comment type="function">
    <text evidence="14 19">Bifunctional enzyme that catalyzes the epimerization of the S- and R-forms of NAD(P)HX and the dehydration of the S-form of NAD(P)HX at the expense of ADP, which is converted to AMP. This allows the repair of both epimers of NAD(P)HX, a damaged form of NAD(P)H that is a result of enzymatic or heat-dependent hydration.</text>
</comment>
<dbReference type="InterPro" id="IPR017953">
    <property type="entry name" value="Carbohydrate_kinase_pred_CS"/>
</dbReference>
<comment type="subunit">
    <text evidence="17">Homotetramer.</text>
</comment>
<feature type="binding site" evidence="17">
    <location>
        <position position="317"/>
    </location>
    <ligand>
        <name>(6S)-NADPHX</name>
        <dbReference type="ChEBI" id="CHEBI:64076"/>
    </ligand>
</feature>
<dbReference type="GO" id="GO:0110051">
    <property type="term" value="P:metabolite repair"/>
    <property type="evidence" value="ECO:0007669"/>
    <property type="project" value="TreeGrafter"/>
</dbReference>
<dbReference type="Proteomes" id="UP000321595">
    <property type="component" value="Chromosome"/>
</dbReference>
<comment type="catalytic activity">
    <reaction evidence="15 17 19">
        <text>(6S)-NADHX + ADP = AMP + phosphate + NADH + H(+)</text>
        <dbReference type="Rhea" id="RHEA:32223"/>
        <dbReference type="ChEBI" id="CHEBI:15378"/>
        <dbReference type="ChEBI" id="CHEBI:43474"/>
        <dbReference type="ChEBI" id="CHEBI:57945"/>
        <dbReference type="ChEBI" id="CHEBI:64074"/>
        <dbReference type="ChEBI" id="CHEBI:456215"/>
        <dbReference type="ChEBI" id="CHEBI:456216"/>
        <dbReference type="EC" id="4.2.1.136"/>
    </reaction>
</comment>
<dbReference type="Pfam" id="PF01256">
    <property type="entry name" value="Carb_kinase"/>
    <property type="match status" value="1"/>
</dbReference>
<feature type="binding site" evidence="18">
    <location>
        <position position="155"/>
    </location>
    <ligand>
        <name>(6S)-NADPHX</name>
        <dbReference type="ChEBI" id="CHEBI:64076"/>
    </ligand>
</feature>
<keyword evidence="13" id="KW-0511">Multifunctional enzyme</keyword>
<feature type="binding site" evidence="18">
    <location>
        <begin position="127"/>
        <end position="133"/>
    </location>
    <ligand>
        <name>(6S)-NADPHX</name>
        <dbReference type="ChEBI" id="CHEBI:64076"/>
    </ligand>
</feature>
<dbReference type="InterPro" id="IPR000631">
    <property type="entry name" value="CARKD"/>
</dbReference>
<dbReference type="PANTHER" id="PTHR12592:SF0">
    <property type="entry name" value="ATP-DEPENDENT (S)-NAD(P)H-HYDRATE DEHYDRATASE"/>
    <property type="match status" value="1"/>
</dbReference>
<reference evidence="22 23" key="1">
    <citation type="submission" date="2019-08" db="EMBL/GenBank/DDBJ databases">
        <authorList>
            <person name="Liang Q."/>
        </authorList>
    </citation>
    <scope>NUCLEOTIDE SEQUENCE [LARGE SCALE GENOMIC DNA]</scope>
    <source>
        <strain evidence="22 23">V1718</strain>
    </source>
</reference>
<keyword evidence="5 18" id="KW-0479">Metal-binding</keyword>
<dbReference type="GO" id="GO:0046872">
    <property type="term" value="F:metal ion binding"/>
    <property type="evidence" value="ECO:0007669"/>
    <property type="project" value="UniProtKB-UniRule"/>
</dbReference>
<dbReference type="PROSITE" id="PS01050">
    <property type="entry name" value="YJEF_C_2"/>
    <property type="match status" value="1"/>
</dbReference>
<feature type="domain" description="YjeF N-terminal" evidence="21">
    <location>
        <begin position="10"/>
        <end position="212"/>
    </location>
</feature>
<feature type="binding site" evidence="17">
    <location>
        <position position="362"/>
    </location>
    <ligand>
        <name>(6S)-NADPHX</name>
        <dbReference type="ChEBI" id="CHEBI:64076"/>
    </ligand>
</feature>
<dbReference type="PANTHER" id="PTHR12592">
    <property type="entry name" value="ATP-DEPENDENT (S)-NAD(P)H-HYDRATE DEHYDRATASE FAMILY MEMBER"/>
    <property type="match status" value="1"/>
</dbReference>
<accession>A0A5B8XT06</accession>
<keyword evidence="9 18" id="KW-0630">Potassium</keyword>
<dbReference type="PROSITE" id="PS51385">
    <property type="entry name" value="YJEF_N"/>
    <property type="match status" value="1"/>
</dbReference>
<dbReference type="OrthoDB" id="9806925at2"/>
<comment type="cofactor">
    <cofactor evidence="18 19">
        <name>K(+)</name>
        <dbReference type="ChEBI" id="CHEBI:29103"/>
    </cofactor>
    <text evidence="18 19">Binds 1 potassium ion per subunit.</text>
</comment>
<keyword evidence="12 17" id="KW-0456">Lyase</keyword>
<name>A0A5B8XT06_9DELT</name>
<comment type="cofactor">
    <cofactor evidence="17">
        <name>Mg(2+)</name>
        <dbReference type="ChEBI" id="CHEBI:18420"/>
    </cofactor>
</comment>
<comment type="similarity">
    <text evidence="18">Belongs to the NnrE/AIBP family.</text>
</comment>
<evidence type="ECO:0000313" key="22">
    <source>
        <dbReference type="EMBL" id="QED26569.1"/>
    </source>
</evidence>
<dbReference type="RefSeq" id="WP_146958117.1">
    <property type="nucleotide sequence ID" value="NZ_CP042467.1"/>
</dbReference>
<keyword evidence="11 18" id="KW-0413">Isomerase</keyword>
<evidence type="ECO:0000256" key="15">
    <source>
        <dbReference type="ARBA" id="ARBA00048238"/>
    </source>
</evidence>
<dbReference type="EMBL" id="CP042467">
    <property type="protein sequence ID" value="QED26569.1"/>
    <property type="molecule type" value="Genomic_DNA"/>
</dbReference>
<feature type="domain" description="YjeF C-terminal" evidence="20">
    <location>
        <begin position="220"/>
        <end position="487"/>
    </location>
</feature>
<evidence type="ECO:0000256" key="6">
    <source>
        <dbReference type="ARBA" id="ARBA00022741"/>
    </source>
</evidence>
<dbReference type="Pfam" id="PF03853">
    <property type="entry name" value="YjeF_N"/>
    <property type="match status" value="1"/>
</dbReference>
<feature type="binding site" evidence="17">
    <location>
        <position position="428"/>
    </location>
    <ligand>
        <name>(6S)-NADPHX</name>
        <dbReference type="ChEBI" id="CHEBI:64076"/>
    </ligand>
</feature>
<dbReference type="Gene3D" id="3.40.1190.20">
    <property type="match status" value="1"/>
</dbReference>
<dbReference type="HAMAP" id="MF_01965">
    <property type="entry name" value="NADHX_dehydratase"/>
    <property type="match status" value="1"/>
</dbReference>
<comment type="catalytic activity">
    <reaction evidence="1 18 19">
        <text>(6R)-NADHX = (6S)-NADHX</text>
        <dbReference type="Rhea" id="RHEA:32215"/>
        <dbReference type="ChEBI" id="CHEBI:64074"/>
        <dbReference type="ChEBI" id="CHEBI:64075"/>
        <dbReference type="EC" id="5.1.99.6"/>
    </reaction>
</comment>
<evidence type="ECO:0000256" key="3">
    <source>
        <dbReference type="ARBA" id="ARBA00006001"/>
    </source>
</evidence>
<dbReference type="InterPro" id="IPR036652">
    <property type="entry name" value="YjeF_N_dom_sf"/>
</dbReference>
<evidence type="ECO:0000259" key="20">
    <source>
        <dbReference type="PROSITE" id="PS51383"/>
    </source>
</evidence>
<dbReference type="InterPro" id="IPR004443">
    <property type="entry name" value="YjeF_N_dom"/>
</dbReference>
<dbReference type="Gene3D" id="3.40.50.10260">
    <property type="entry name" value="YjeF N-terminal domain"/>
    <property type="match status" value="1"/>
</dbReference>
<dbReference type="KEGG" id="bbae:FRD01_04775"/>
<evidence type="ECO:0000259" key="21">
    <source>
        <dbReference type="PROSITE" id="PS51385"/>
    </source>
</evidence>
<evidence type="ECO:0000256" key="11">
    <source>
        <dbReference type="ARBA" id="ARBA00023235"/>
    </source>
</evidence>
<dbReference type="SUPFAM" id="SSF53613">
    <property type="entry name" value="Ribokinase-like"/>
    <property type="match status" value="1"/>
</dbReference>
<evidence type="ECO:0000256" key="19">
    <source>
        <dbReference type="PIRNR" id="PIRNR017184"/>
    </source>
</evidence>
<evidence type="ECO:0000256" key="2">
    <source>
        <dbReference type="ARBA" id="ARBA00000909"/>
    </source>
</evidence>
<comment type="function">
    <text evidence="17">Catalyzes the dehydration of the S-form of NAD(P)HX at the expense of ADP, which is converted to AMP. Together with NAD(P)HX epimerase, which catalyzes the epimerization of the S- and R-forms, the enzyme allows the repair of both epimers of NAD(P)HX, a damaged form of NAD(P)H that is a result of enzymatic or heat-dependent hydration.</text>
</comment>
<feature type="binding site" evidence="18">
    <location>
        <begin position="57"/>
        <end position="61"/>
    </location>
    <ligand>
        <name>(6S)-NADPHX</name>
        <dbReference type="ChEBI" id="CHEBI:64076"/>
    </ligand>
</feature>
<proteinExistence type="inferred from homology"/>
<sequence>MKPLVNAEQMREMDRRTIVGGISGFDLMERAATGAADFICKDSPDLSSISILAGVGNNGGDGLALARILDKRGVRAHVFLVGDASRMSAESRRNLELLAQTSVEVTRLDAVSGITAENEVWVDALLGIGLDRELKGIYADTMTFLQNQARVYALDVPSFVQSDTGAFMGPTYRAHATITFGAPKVGLFLEPTRGLRGELEVVDIGIPGDIADDVGHRAYLVESSDLVRPRRPADFHKGRAGRVLIIGGSPGIVGASVLAGKAALAGGAGLVTIGTTRESSASIGLVHPTLLSKPLLDAEDQIEHSLAEADVVVIGPGLAPNDAALKILEAARVVSKPVILDAGALHLLKDRALPSMCVITPHPGEAAMLLESSVEEVLAAPLEAARKLSLKFNAIAVLKTSRTLIDDGRLTYINSTGNPGMAVGGMGDVLTGILATQLLEEGFTAEACAKAVCLHGHAADVATKNFGERGLDPLDLIEALKRLWPELEVQ</sequence>
<evidence type="ECO:0000256" key="4">
    <source>
        <dbReference type="ARBA" id="ARBA00009524"/>
    </source>
</evidence>
<evidence type="ECO:0000256" key="5">
    <source>
        <dbReference type="ARBA" id="ARBA00022723"/>
    </source>
</evidence>
<keyword evidence="23" id="KW-1185">Reference proteome</keyword>
<evidence type="ECO:0000256" key="13">
    <source>
        <dbReference type="ARBA" id="ARBA00023268"/>
    </source>
</evidence>
<evidence type="ECO:0000256" key="14">
    <source>
        <dbReference type="ARBA" id="ARBA00025153"/>
    </source>
</evidence>
<comment type="function">
    <text evidence="18">Catalyzes the epimerization of the S- and R-forms of NAD(P)HX, a damaged form of NAD(P)H that is a result of enzymatic or heat-dependent hydration. This is a prerequisite for the S-specific NAD(P)H-hydrate dehydratase to allow the repair of both epimers of NAD(P)HX.</text>
</comment>
<comment type="similarity">
    <text evidence="3 19">In the N-terminal section; belongs to the NnrE/AIBP family.</text>
</comment>
<dbReference type="GO" id="GO:0052855">
    <property type="term" value="F:ADP-dependent NAD(P)H-hydrate dehydratase activity"/>
    <property type="evidence" value="ECO:0007669"/>
    <property type="project" value="UniProtKB-UniRule"/>
</dbReference>
<feature type="binding site" evidence="18">
    <location>
        <position position="138"/>
    </location>
    <ligand>
        <name>(6S)-NADPHX</name>
        <dbReference type="ChEBI" id="CHEBI:64076"/>
    </ligand>
</feature>
<dbReference type="GO" id="GO:0052856">
    <property type="term" value="F:NAD(P)HX epimerase activity"/>
    <property type="evidence" value="ECO:0007669"/>
    <property type="project" value="UniProtKB-UniRule"/>
</dbReference>
<keyword evidence="6 17" id="KW-0547">Nucleotide-binding</keyword>
<evidence type="ECO:0000256" key="12">
    <source>
        <dbReference type="ARBA" id="ARBA00023239"/>
    </source>
</evidence>
<dbReference type="NCBIfam" id="TIGR00197">
    <property type="entry name" value="yjeF_nterm"/>
    <property type="match status" value="1"/>
</dbReference>
<evidence type="ECO:0000256" key="9">
    <source>
        <dbReference type="ARBA" id="ARBA00022958"/>
    </source>
</evidence>
<dbReference type="NCBIfam" id="TIGR00196">
    <property type="entry name" value="yjeF_cterm"/>
    <property type="match status" value="1"/>
</dbReference>
<dbReference type="HAMAP" id="MF_01966">
    <property type="entry name" value="NADHX_epimerase"/>
    <property type="match status" value="1"/>
</dbReference>
<protein>
    <recommendedName>
        <fullName evidence="19">Bifunctional NAD(P)H-hydrate repair enzyme</fullName>
    </recommendedName>
    <alternativeName>
        <fullName evidence="19">Nicotinamide nucleotide repair protein</fullName>
    </alternativeName>
    <domain>
        <recommendedName>
            <fullName evidence="19">ADP-dependent (S)-NAD(P)H-hydrate dehydratase</fullName>
            <ecNumber evidence="19">4.2.1.136</ecNumber>
        </recommendedName>
        <alternativeName>
            <fullName evidence="19">ADP-dependent NAD(P)HX dehydratase</fullName>
        </alternativeName>
    </domain>
    <domain>
        <recommendedName>
            <fullName evidence="19">NAD(P)H-hydrate epimerase</fullName>
            <ecNumber evidence="19">5.1.99.6</ecNumber>
        </recommendedName>
    </domain>
</protein>
<comment type="catalytic activity">
    <reaction evidence="16 17 19">
        <text>(6S)-NADPHX + ADP = AMP + phosphate + NADPH + H(+)</text>
        <dbReference type="Rhea" id="RHEA:32235"/>
        <dbReference type="ChEBI" id="CHEBI:15378"/>
        <dbReference type="ChEBI" id="CHEBI:43474"/>
        <dbReference type="ChEBI" id="CHEBI:57783"/>
        <dbReference type="ChEBI" id="CHEBI:64076"/>
        <dbReference type="ChEBI" id="CHEBI:456215"/>
        <dbReference type="ChEBI" id="CHEBI:456216"/>
        <dbReference type="EC" id="4.2.1.136"/>
    </reaction>
</comment>
<evidence type="ECO:0000256" key="7">
    <source>
        <dbReference type="ARBA" id="ARBA00022840"/>
    </source>
</evidence>
<feature type="binding site" evidence="18">
    <location>
        <position position="123"/>
    </location>
    <ligand>
        <name>K(+)</name>
        <dbReference type="ChEBI" id="CHEBI:29103"/>
    </ligand>
</feature>
<keyword evidence="8 17" id="KW-0521">NADP</keyword>
<comment type="similarity">
    <text evidence="17">Belongs to the NnrD/CARKD family.</text>
</comment>
<feature type="binding site" evidence="18">
    <location>
        <position position="58"/>
    </location>
    <ligand>
        <name>K(+)</name>
        <dbReference type="ChEBI" id="CHEBI:29103"/>
    </ligand>
</feature>
<dbReference type="PIRSF" id="PIRSF017184">
    <property type="entry name" value="Nnr"/>
    <property type="match status" value="1"/>
</dbReference>
<evidence type="ECO:0000256" key="10">
    <source>
        <dbReference type="ARBA" id="ARBA00023027"/>
    </source>
</evidence>
<dbReference type="PROSITE" id="PS51383">
    <property type="entry name" value="YJEF_C_3"/>
    <property type="match status" value="1"/>
</dbReference>
<comment type="similarity">
    <text evidence="4 19">In the C-terminal section; belongs to the NnrD/CARKD family.</text>
</comment>
<dbReference type="InterPro" id="IPR029056">
    <property type="entry name" value="Ribokinase-like"/>
</dbReference>
<keyword evidence="10 17" id="KW-0520">NAD</keyword>
<comment type="catalytic activity">
    <reaction evidence="2 18 19">
        <text>(6R)-NADPHX = (6S)-NADPHX</text>
        <dbReference type="Rhea" id="RHEA:32227"/>
        <dbReference type="ChEBI" id="CHEBI:64076"/>
        <dbReference type="ChEBI" id="CHEBI:64077"/>
        <dbReference type="EC" id="5.1.99.6"/>
    </reaction>
</comment>
<evidence type="ECO:0000256" key="8">
    <source>
        <dbReference type="ARBA" id="ARBA00022857"/>
    </source>
</evidence>
<evidence type="ECO:0000256" key="18">
    <source>
        <dbReference type="HAMAP-Rule" id="MF_01966"/>
    </source>
</evidence>
<evidence type="ECO:0000256" key="16">
    <source>
        <dbReference type="ARBA" id="ARBA00049209"/>
    </source>
</evidence>
<dbReference type="InterPro" id="IPR030677">
    <property type="entry name" value="Nnr"/>
</dbReference>
<dbReference type="GO" id="GO:0046496">
    <property type="term" value="P:nicotinamide nucleotide metabolic process"/>
    <property type="evidence" value="ECO:0007669"/>
    <property type="project" value="UniProtKB-UniRule"/>
</dbReference>
<dbReference type="GO" id="GO:0005524">
    <property type="term" value="F:ATP binding"/>
    <property type="evidence" value="ECO:0007669"/>
    <property type="project" value="UniProtKB-UniRule"/>
</dbReference>
<dbReference type="EC" id="4.2.1.136" evidence="19"/>
<dbReference type="CDD" id="cd01171">
    <property type="entry name" value="YXKO-related"/>
    <property type="match status" value="1"/>
</dbReference>
<feature type="binding site" evidence="17">
    <location>
        <position position="427"/>
    </location>
    <ligand>
        <name>AMP</name>
        <dbReference type="ChEBI" id="CHEBI:456215"/>
    </ligand>
</feature>
<feature type="binding site" evidence="18">
    <location>
        <position position="158"/>
    </location>
    <ligand>
        <name>K(+)</name>
        <dbReference type="ChEBI" id="CHEBI:29103"/>
    </ligand>
</feature>
<dbReference type="EC" id="5.1.99.6" evidence="19"/>
<evidence type="ECO:0000313" key="23">
    <source>
        <dbReference type="Proteomes" id="UP000321595"/>
    </source>
</evidence>
<feature type="binding site" evidence="17">
    <location>
        <position position="255"/>
    </location>
    <ligand>
        <name>(6S)-NADPHX</name>
        <dbReference type="ChEBI" id="CHEBI:64076"/>
    </ligand>
</feature>
<dbReference type="SUPFAM" id="SSF64153">
    <property type="entry name" value="YjeF N-terminal domain-like"/>
    <property type="match status" value="1"/>
</dbReference>
<gene>
    <name evidence="18" type="primary">nnrE</name>
    <name evidence="17" type="synonym">nnrD</name>
    <name evidence="22" type="ORF">FRD01_04775</name>
</gene>
<evidence type="ECO:0000256" key="1">
    <source>
        <dbReference type="ARBA" id="ARBA00000013"/>
    </source>
</evidence>
<dbReference type="AlphaFoldDB" id="A0A5B8XT06"/>
<evidence type="ECO:0000256" key="17">
    <source>
        <dbReference type="HAMAP-Rule" id="MF_01965"/>
    </source>
</evidence>
<organism evidence="22 23">
    <name type="scientific">Microvenator marinus</name>
    <dbReference type="NCBI Taxonomy" id="2600177"/>
    <lineage>
        <taxon>Bacteria</taxon>
        <taxon>Deltaproteobacteria</taxon>
        <taxon>Bradymonadales</taxon>
        <taxon>Microvenatoraceae</taxon>
        <taxon>Microvenator</taxon>
    </lineage>
</organism>
<feature type="binding site" evidence="17">
    <location>
        <begin position="399"/>
        <end position="403"/>
    </location>
    <ligand>
        <name>AMP</name>
        <dbReference type="ChEBI" id="CHEBI:456215"/>
    </ligand>
</feature>
<keyword evidence="7 17" id="KW-0067">ATP-binding</keyword>